<organism evidence="1 2">
    <name type="scientific">Phycicoccus avicenniae</name>
    <dbReference type="NCBI Taxonomy" id="2828860"/>
    <lineage>
        <taxon>Bacteria</taxon>
        <taxon>Bacillati</taxon>
        <taxon>Actinomycetota</taxon>
        <taxon>Actinomycetes</taxon>
        <taxon>Micrococcales</taxon>
        <taxon>Intrasporangiaceae</taxon>
        <taxon>Phycicoccus</taxon>
    </lineage>
</organism>
<dbReference type="PANTHER" id="PTHR30032">
    <property type="entry name" value="N-ACETYLMURAMOYL-L-ALANINE AMIDASE-RELATED"/>
    <property type="match status" value="1"/>
</dbReference>
<gene>
    <name evidence="1" type="ORF">KC207_06255</name>
</gene>
<reference evidence="1" key="1">
    <citation type="submission" date="2021-04" db="EMBL/GenBank/DDBJ databases">
        <title>Phycicoccus avicenniae sp. nov., a novel endophytic actinomycetes isolated from branch of Avicennia mariana.</title>
        <authorList>
            <person name="Tuo L."/>
        </authorList>
    </citation>
    <scope>NUCLEOTIDE SEQUENCE</scope>
    <source>
        <strain evidence="1">BSK3Z-2</strain>
    </source>
</reference>
<proteinExistence type="predicted"/>
<dbReference type="AlphaFoldDB" id="A0A941D9D3"/>
<evidence type="ECO:0000313" key="2">
    <source>
        <dbReference type="Proteomes" id="UP000677016"/>
    </source>
</evidence>
<dbReference type="RefSeq" id="WP_211602055.1">
    <property type="nucleotide sequence ID" value="NZ_JAGSNF010000006.1"/>
</dbReference>
<dbReference type="PANTHER" id="PTHR30032:SF4">
    <property type="entry name" value="AMIDASE ENHANCER"/>
    <property type="match status" value="1"/>
</dbReference>
<dbReference type="InterPro" id="IPR007253">
    <property type="entry name" value="Cell_wall-bd_2"/>
</dbReference>
<keyword evidence="2" id="KW-1185">Reference proteome</keyword>
<dbReference type="GO" id="GO:0030288">
    <property type="term" value="C:outer membrane-bounded periplasmic space"/>
    <property type="evidence" value="ECO:0007669"/>
    <property type="project" value="TreeGrafter"/>
</dbReference>
<name>A0A941D9D3_9MICO</name>
<dbReference type="Proteomes" id="UP000677016">
    <property type="component" value="Unassembled WGS sequence"/>
</dbReference>
<protein>
    <submittedName>
        <fullName evidence="1">Cell wall-binding repeat-containing protein</fullName>
    </submittedName>
</protein>
<comment type="caution">
    <text evidence="1">The sequence shown here is derived from an EMBL/GenBank/DDBJ whole genome shotgun (WGS) entry which is preliminary data.</text>
</comment>
<dbReference type="EMBL" id="JAGSNF010000006">
    <property type="protein sequence ID" value="MBR7742892.1"/>
    <property type="molecule type" value="Genomic_DNA"/>
</dbReference>
<evidence type="ECO:0000313" key="1">
    <source>
        <dbReference type="EMBL" id="MBR7742892.1"/>
    </source>
</evidence>
<dbReference type="InterPro" id="IPR051922">
    <property type="entry name" value="Bact_Sporulation_Assoc"/>
</dbReference>
<sequence length="668" mass="69001">MPTAPPARRVRRTTVVGLVVALAGAFLVAGATAPPPAVALGVREPLTTVGHTPAGSVLTSTRSFTSAGHLDVVSAEGALLRRYPLPKDADPSPRDDDRTLTVCADVAVSTRAPATLDGVTHVLWYSLTSDDSGTAPVPEGRVLSAAPGGWVVGVGADDGTEHLVLVRTDGSRTELGSVEGSVVKSACDASALVVGTDRPGVATAVVRVPFDGTGPAVLRSEPYDGDVRTALRPYAVNGASSLVLTYGYDTATGRTIWPAVVDRYDGALRSPVVELPTGVGMDSAAVSPDSSFVCLRVSPVGCEAHHVPVDGPGTTRHLPIGQTSAGFVGDGFVLGCAPPVDVCDGLYRLTVPDLEVNRVYRTTTPLPVTRWSGRNRYAVAAEISRQATGSPDTVYLASGRSFADSLSVGPFTSTHAPVLLTEPSVVPAETLAELRRIRPARIVVLGGRASVSDEVVRAVRPLTGAVERVGGADRYEVAANLTASTHASWSTVYVASGEVFADGLVAAPAAKGDDAPLLLTRGDRLPPATADRLRAIRPSEVVVVGGTGTVSRDVLGRIRAIVGPTGSVRRVAGTDRYDLAARLAREMTTDGSGRSPFLASGETFPDALSLSSVSSGTRPILLTRASVLPAATAAALQRMEPVRLVVVGGEASVPPVVVQQVRDLPDLL</sequence>
<dbReference type="Pfam" id="PF04122">
    <property type="entry name" value="CW_binding_2"/>
    <property type="match status" value="3"/>
</dbReference>
<accession>A0A941D9D3</accession>